<organism evidence="2 3">
    <name type="scientific">Kitasatospora terrestris</name>
    <dbReference type="NCBI Taxonomy" id="258051"/>
    <lineage>
        <taxon>Bacteria</taxon>
        <taxon>Bacillati</taxon>
        <taxon>Actinomycetota</taxon>
        <taxon>Actinomycetes</taxon>
        <taxon>Kitasatosporales</taxon>
        <taxon>Streptomycetaceae</taxon>
        <taxon>Kitasatospora</taxon>
    </lineage>
</organism>
<dbReference type="Pfam" id="PF04248">
    <property type="entry name" value="NTP_transf_9"/>
    <property type="match status" value="1"/>
</dbReference>
<proteinExistence type="predicted"/>
<dbReference type="Proteomes" id="UP001501752">
    <property type="component" value="Unassembled WGS sequence"/>
</dbReference>
<evidence type="ECO:0000313" key="2">
    <source>
        <dbReference type="EMBL" id="GAA4835168.1"/>
    </source>
</evidence>
<reference evidence="3" key="1">
    <citation type="journal article" date="2019" name="Int. J. Syst. Evol. Microbiol.">
        <title>The Global Catalogue of Microorganisms (GCM) 10K type strain sequencing project: providing services to taxonomists for standard genome sequencing and annotation.</title>
        <authorList>
            <consortium name="The Broad Institute Genomics Platform"/>
            <consortium name="The Broad Institute Genome Sequencing Center for Infectious Disease"/>
            <person name="Wu L."/>
            <person name="Ma J."/>
        </authorList>
    </citation>
    <scope>NUCLEOTIDE SEQUENCE [LARGE SCALE GENOMIC DNA]</scope>
    <source>
        <strain evidence="3">JCM 13006</strain>
    </source>
</reference>
<feature type="domain" description="DUF427" evidence="1">
    <location>
        <begin position="27"/>
        <end position="119"/>
    </location>
</feature>
<accession>A0ABP9D8V6</accession>
<evidence type="ECO:0000313" key="3">
    <source>
        <dbReference type="Proteomes" id="UP001501752"/>
    </source>
</evidence>
<dbReference type="EMBL" id="BAABIS010000001">
    <property type="protein sequence ID" value="GAA4835168.1"/>
    <property type="molecule type" value="Genomic_DNA"/>
</dbReference>
<dbReference type="RefSeq" id="WP_345695290.1">
    <property type="nucleotide sequence ID" value="NZ_BAABIS010000001.1"/>
</dbReference>
<dbReference type="InterPro" id="IPR038694">
    <property type="entry name" value="DUF427_sf"/>
</dbReference>
<dbReference type="PANTHER" id="PTHR43058">
    <property type="entry name" value="SLR0655 PROTEIN"/>
    <property type="match status" value="1"/>
</dbReference>
<name>A0ABP9D8V6_9ACTN</name>
<evidence type="ECO:0000259" key="1">
    <source>
        <dbReference type="Pfam" id="PF04248"/>
    </source>
</evidence>
<dbReference type="Gene3D" id="2.170.150.40">
    <property type="entry name" value="Domain of unknown function (DUF427)"/>
    <property type="match status" value="1"/>
</dbReference>
<comment type="caution">
    <text evidence="2">The sequence shown here is derived from an EMBL/GenBank/DDBJ whole genome shotgun (WGS) entry which is preliminary data.</text>
</comment>
<protein>
    <submittedName>
        <fullName evidence="2">DUF427 domain-containing protein</fullName>
    </submittedName>
</protein>
<keyword evidence="3" id="KW-1185">Reference proteome</keyword>
<dbReference type="PANTHER" id="PTHR43058:SF1">
    <property type="entry name" value="DUF427 DOMAIN-CONTAINING PROTEIN"/>
    <property type="match status" value="1"/>
</dbReference>
<dbReference type="InterPro" id="IPR007361">
    <property type="entry name" value="DUF427"/>
</dbReference>
<gene>
    <name evidence="2" type="ORF">GCM10023235_07330</name>
</gene>
<sequence>MTFDDSGTESVWDYPRPPVVVPCGERVVVTFGGLVVADSVRSVRVLETSHPPVHYLPAEDVRTDLLVPAAGRTQCEWKGVARYWDLRVGARVSARAAWSYPQPLPGFEAIRDAFAFYPERVDECRVGEEPVSAQPGDFYGGWITSRIRGPFKGAPGTGGW</sequence>